<sequence>MPPTSAAPTGAEPVSPQVDTHTSLRNALKLGGSLLVTYGIALVMRMVLPRYLGPEGFGRYNWADGFSGAFFVLSALGLDVYIRKEVSVRPEHASEFFGGTLLLQVGLALGLTGAMWWVMRASGEPPEVQRLALLLGGYQFFFRLNAILAAVLHARERVDGLSVAHVAMKCIWGGGLVLVLVLGLPLPWLAAPFIGAEVFKAVYLFQLTRAHAGLKLRLDVRSTLGALLAALPFFLNDAALATNGRVDVSLLGVVANKTEVGYYGAVWGIAGMTMLLSPILGWVLLPMMSRAAATSPEESTRILRRGLEGILVVSVPVTLALALGAETWVRLMIGEAYLPAAPVLRLLAPIFVLTYVATVCGSWLMASGRTWTVTRTSLLAAVMNPALNLLLIPLLLARLGPTGGASATALSLALCEIVVTLILVSAIGSRAFDARGLTVLGKTLGVCAAVTAVHLLLGRAGLDARDLPRGLARLVVDGAVYLSLVLVTGAVRRDEVLALVRRVKDRRKSAATAQSPLPEERAA</sequence>
<comment type="caution">
    <text evidence="7">The sequence shown here is derived from an EMBL/GenBank/DDBJ whole genome shotgun (WGS) entry which is preliminary data.</text>
</comment>
<evidence type="ECO:0000256" key="1">
    <source>
        <dbReference type="ARBA" id="ARBA00004651"/>
    </source>
</evidence>
<feature type="transmembrane region" description="Helical" evidence="6">
    <location>
        <begin position="260"/>
        <end position="285"/>
    </location>
</feature>
<evidence type="ECO:0000256" key="6">
    <source>
        <dbReference type="SAM" id="Phobius"/>
    </source>
</evidence>
<accession>A0A1L9AXP6</accession>
<evidence type="ECO:0000256" key="4">
    <source>
        <dbReference type="ARBA" id="ARBA00022989"/>
    </source>
</evidence>
<organism evidence="7 8">
    <name type="scientific">Cystobacter ferrugineus</name>
    <dbReference type="NCBI Taxonomy" id="83449"/>
    <lineage>
        <taxon>Bacteria</taxon>
        <taxon>Pseudomonadati</taxon>
        <taxon>Myxococcota</taxon>
        <taxon>Myxococcia</taxon>
        <taxon>Myxococcales</taxon>
        <taxon>Cystobacterineae</taxon>
        <taxon>Archangiaceae</taxon>
        <taxon>Cystobacter</taxon>
    </lineage>
</organism>
<protein>
    <submittedName>
        <fullName evidence="7">Flippase</fullName>
    </submittedName>
</protein>
<keyword evidence="8" id="KW-1185">Reference proteome</keyword>
<dbReference type="PANTHER" id="PTHR30250:SF11">
    <property type="entry name" value="O-ANTIGEN TRANSPORTER-RELATED"/>
    <property type="match status" value="1"/>
</dbReference>
<keyword evidence="3 6" id="KW-0812">Transmembrane</keyword>
<feature type="transmembrane region" description="Helical" evidence="6">
    <location>
        <begin position="470"/>
        <end position="491"/>
    </location>
</feature>
<reference evidence="7 8" key="2">
    <citation type="submission" date="2016-12" db="EMBL/GenBank/DDBJ databases">
        <title>Draft Genome Sequence of Cystobacter ferrugineus Strain Cbfe23.</title>
        <authorList>
            <person name="Akbar S."/>
            <person name="Dowd S.E."/>
            <person name="Stevens D.C."/>
        </authorList>
    </citation>
    <scope>NUCLEOTIDE SEQUENCE [LARGE SCALE GENOMIC DNA]</scope>
    <source>
        <strain evidence="7 8">Cbfe23</strain>
    </source>
</reference>
<evidence type="ECO:0000313" key="7">
    <source>
        <dbReference type="EMBL" id="OJH34785.1"/>
    </source>
</evidence>
<proteinExistence type="predicted"/>
<comment type="subcellular location">
    <subcellularLocation>
        <location evidence="1">Cell membrane</location>
        <topology evidence="1">Multi-pass membrane protein</topology>
    </subcellularLocation>
</comment>
<dbReference type="EMBL" id="MPIN01000017">
    <property type="protein sequence ID" value="OJH34785.1"/>
    <property type="molecule type" value="Genomic_DNA"/>
</dbReference>
<dbReference type="STRING" id="83449.BON30_42290"/>
<feature type="transmembrane region" description="Helical" evidence="6">
    <location>
        <begin position="343"/>
        <end position="366"/>
    </location>
</feature>
<evidence type="ECO:0000256" key="3">
    <source>
        <dbReference type="ARBA" id="ARBA00022692"/>
    </source>
</evidence>
<dbReference type="PANTHER" id="PTHR30250">
    <property type="entry name" value="PST FAMILY PREDICTED COLANIC ACID TRANSPORTER"/>
    <property type="match status" value="1"/>
</dbReference>
<gene>
    <name evidence="7" type="ORF">BON30_42290</name>
</gene>
<feature type="transmembrane region" description="Helical" evidence="6">
    <location>
        <begin position="378"/>
        <end position="399"/>
    </location>
</feature>
<dbReference type="Proteomes" id="UP000182229">
    <property type="component" value="Unassembled WGS sequence"/>
</dbReference>
<keyword evidence="4 6" id="KW-1133">Transmembrane helix</keyword>
<evidence type="ECO:0000313" key="8">
    <source>
        <dbReference type="Proteomes" id="UP000182229"/>
    </source>
</evidence>
<feature type="transmembrane region" description="Helical" evidence="6">
    <location>
        <begin position="94"/>
        <end position="119"/>
    </location>
</feature>
<dbReference type="InterPro" id="IPR002797">
    <property type="entry name" value="Polysacc_synth"/>
</dbReference>
<dbReference type="AlphaFoldDB" id="A0A1L9AXP6"/>
<evidence type="ECO:0000256" key="5">
    <source>
        <dbReference type="ARBA" id="ARBA00023136"/>
    </source>
</evidence>
<dbReference type="InterPro" id="IPR050833">
    <property type="entry name" value="Poly_Biosynth_Transport"/>
</dbReference>
<evidence type="ECO:0000256" key="2">
    <source>
        <dbReference type="ARBA" id="ARBA00022475"/>
    </source>
</evidence>
<feature type="transmembrane region" description="Helical" evidence="6">
    <location>
        <begin position="306"/>
        <end position="323"/>
    </location>
</feature>
<feature type="transmembrane region" description="Helical" evidence="6">
    <location>
        <begin position="131"/>
        <end position="154"/>
    </location>
</feature>
<feature type="transmembrane region" description="Helical" evidence="6">
    <location>
        <begin position="439"/>
        <end position="458"/>
    </location>
</feature>
<reference evidence="8" key="1">
    <citation type="submission" date="2016-11" db="EMBL/GenBank/DDBJ databases">
        <authorList>
            <person name="Shukria A."/>
            <person name="Stevens D.C."/>
        </authorList>
    </citation>
    <scope>NUCLEOTIDE SEQUENCE [LARGE SCALE GENOMIC DNA]</scope>
    <source>
        <strain evidence="8">Cbfe23</strain>
    </source>
</reference>
<dbReference type="RefSeq" id="WP_071904267.1">
    <property type="nucleotide sequence ID" value="NZ_MPIN01000017.1"/>
</dbReference>
<feature type="transmembrane region" description="Helical" evidence="6">
    <location>
        <begin position="405"/>
        <end position="427"/>
    </location>
</feature>
<dbReference type="OrthoDB" id="5240734at2"/>
<dbReference type="Pfam" id="PF01943">
    <property type="entry name" value="Polysacc_synt"/>
    <property type="match status" value="1"/>
</dbReference>
<feature type="transmembrane region" description="Helical" evidence="6">
    <location>
        <begin position="30"/>
        <end position="48"/>
    </location>
</feature>
<name>A0A1L9AXP6_9BACT</name>
<keyword evidence="5 6" id="KW-0472">Membrane</keyword>
<dbReference type="GO" id="GO:0005886">
    <property type="term" value="C:plasma membrane"/>
    <property type="evidence" value="ECO:0007669"/>
    <property type="project" value="UniProtKB-SubCell"/>
</dbReference>
<feature type="transmembrane region" description="Helical" evidence="6">
    <location>
        <begin position="60"/>
        <end position="82"/>
    </location>
</feature>
<dbReference type="CDD" id="cd13128">
    <property type="entry name" value="MATE_Wzx_like"/>
    <property type="match status" value="1"/>
</dbReference>
<keyword evidence="2" id="KW-1003">Cell membrane</keyword>